<dbReference type="Proteomes" id="UP000184074">
    <property type="component" value="Unassembled WGS sequence"/>
</dbReference>
<dbReference type="GO" id="GO:0016702">
    <property type="term" value="F:oxidoreductase activity, acting on single donors with incorporation of molecular oxygen, incorporation of two atoms of oxygen"/>
    <property type="evidence" value="ECO:0007669"/>
    <property type="project" value="UniProtKB-ARBA"/>
</dbReference>
<accession>A0A1M5NMR6</accession>
<evidence type="ECO:0000256" key="3">
    <source>
        <dbReference type="ARBA" id="ARBA00022723"/>
    </source>
</evidence>
<evidence type="ECO:0000256" key="4">
    <source>
        <dbReference type="ARBA" id="ARBA00022833"/>
    </source>
</evidence>
<evidence type="ECO:0000256" key="1">
    <source>
        <dbReference type="ARBA" id="ARBA00001947"/>
    </source>
</evidence>
<dbReference type="OrthoDB" id="9790889at2"/>
<dbReference type="STRING" id="1508389.SAMN05444003_1503"/>
<dbReference type="Gene3D" id="3.40.830.10">
    <property type="entry name" value="LigB-like"/>
    <property type="match status" value="1"/>
</dbReference>
<sequence>MTKMPTFYISHGGGPWPWVPQLRAIFKNLEASFVQMEEDLPERPKAVVMISGHWEADQVRVMSSDAPTMEYDYSGFPPETYQIRYGAPGDPALAERIIGLLAGAGISATPDPKQGYDHGTFVPMQIMYPDADVPLIQVSMLSSYDPAKHFEIGRALAPLRDEGVLIIGSGLSYHNMSKMNPAAKVPSAGFDAWLGETLAKAPEARTADLLNWESAPHARECHVKEDHWVPIYVAVGAAEQATATLVYHETDLLGGITASSYRFD</sequence>
<comment type="cofactor">
    <cofactor evidence="1">
        <name>Zn(2+)</name>
        <dbReference type="ChEBI" id="CHEBI:29105"/>
    </cofactor>
</comment>
<dbReference type="PANTHER" id="PTHR30096:SF0">
    <property type="entry name" value="4,5-DOPA DIOXYGENASE EXTRADIOL-LIKE PROTEIN"/>
    <property type="match status" value="1"/>
</dbReference>
<evidence type="ECO:0000256" key="5">
    <source>
        <dbReference type="ARBA" id="ARBA00023002"/>
    </source>
</evidence>
<reference evidence="7 8" key="1">
    <citation type="submission" date="2016-11" db="EMBL/GenBank/DDBJ databases">
        <authorList>
            <person name="Jaros S."/>
            <person name="Januszkiewicz K."/>
            <person name="Wedrychowicz H."/>
        </authorList>
    </citation>
    <scope>NUCLEOTIDE SEQUENCE [LARGE SCALE GENOMIC DNA]</scope>
    <source>
        <strain evidence="7 8">DSM 28715</strain>
    </source>
</reference>
<feature type="domain" description="Extradiol ring-cleavage dioxygenase class III enzyme subunit B" evidence="6">
    <location>
        <begin position="26"/>
        <end position="261"/>
    </location>
</feature>
<dbReference type="RefSeq" id="WP_072900178.1">
    <property type="nucleotide sequence ID" value="NZ_FQXB01000001.1"/>
</dbReference>
<dbReference type="InterPro" id="IPR004183">
    <property type="entry name" value="Xdiol_dOase_suB"/>
</dbReference>
<name>A0A1M5NMR6_9RHOB</name>
<keyword evidence="7" id="KW-0223">Dioxygenase</keyword>
<evidence type="ECO:0000256" key="2">
    <source>
        <dbReference type="ARBA" id="ARBA00007581"/>
    </source>
</evidence>
<dbReference type="PANTHER" id="PTHR30096">
    <property type="entry name" value="4,5-DOPA DIOXYGENASE EXTRADIOL-LIKE PROTEIN"/>
    <property type="match status" value="1"/>
</dbReference>
<keyword evidence="8" id="KW-1185">Reference proteome</keyword>
<keyword evidence="3" id="KW-0479">Metal-binding</keyword>
<dbReference type="InterPro" id="IPR014436">
    <property type="entry name" value="Extradiol_dOase_DODA"/>
</dbReference>
<dbReference type="CDD" id="cd07363">
    <property type="entry name" value="45_DOPA_Dioxygenase"/>
    <property type="match status" value="1"/>
</dbReference>
<dbReference type="Pfam" id="PF02900">
    <property type="entry name" value="LigB"/>
    <property type="match status" value="1"/>
</dbReference>
<dbReference type="GO" id="GO:0008270">
    <property type="term" value="F:zinc ion binding"/>
    <property type="evidence" value="ECO:0007669"/>
    <property type="project" value="InterPro"/>
</dbReference>
<evidence type="ECO:0000313" key="7">
    <source>
        <dbReference type="EMBL" id="SHG90797.1"/>
    </source>
</evidence>
<organism evidence="7 8">
    <name type="scientific">Cognatiyoonia sediminum</name>
    <dbReference type="NCBI Taxonomy" id="1508389"/>
    <lineage>
        <taxon>Bacteria</taxon>
        <taxon>Pseudomonadati</taxon>
        <taxon>Pseudomonadota</taxon>
        <taxon>Alphaproteobacteria</taxon>
        <taxon>Rhodobacterales</taxon>
        <taxon>Paracoccaceae</taxon>
        <taxon>Cognatiyoonia</taxon>
    </lineage>
</organism>
<keyword evidence="5" id="KW-0560">Oxidoreductase</keyword>
<proteinExistence type="inferred from homology"/>
<dbReference type="PIRSF" id="PIRSF006157">
    <property type="entry name" value="Doxgns_DODA"/>
    <property type="match status" value="1"/>
</dbReference>
<evidence type="ECO:0000313" key="8">
    <source>
        <dbReference type="Proteomes" id="UP000184074"/>
    </source>
</evidence>
<dbReference type="GO" id="GO:0008198">
    <property type="term" value="F:ferrous iron binding"/>
    <property type="evidence" value="ECO:0007669"/>
    <property type="project" value="InterPro"/>
</dbReference>
<comment type="similarity">
    <text evidence="2">Belongs to the DODA-type extradiol aromatic ring-opening dioxygenase family.</text>
</comment>
<protein>
    <submittedName>
        <fullName evidence="7">Aromatic ring-opening dioxygenase, catalytic subunit, LigB family</fullName>
    </submittedName>
</protein>
<gene>
    <name evidence="7" type="ORF">SAMN05444003_1503</name>
</gene>
<keyword evidence="4" id="KW-0862">Zinc</keyword>
<dbReference type="AlphaFoldDB" id="A0A1M5NMR6"/>
<dbReference type="EMBL" id="FQXB01000001">
    <property type="protein sequence ID" value="SHG90797.1"/>
    <property type="molecule type" value="Genomic_DNA"/>
</dbReference>
<evidence type="ECO:0000259" key="6">
    <source>
        <dbReference type="Pfam" id="PF02900"/>
    </source>
</evidence>
<dbReference type="SUPFAM" id="SSF53213">
    <property type="entry name" value="LigB-like"/>
    <property type="match status" value="1"/>
</dbReference>